<protein>
    <submittedName>
        <fullName evidence="1">Uncharacterized protein</fullName>
    </submittedName>
</protein>
<sequence>MKSTKPFFESLDADDKPMIRISADIKFVHPFLALLHILLESDAASFEATQQWLQSQSSPTTLLNNIHTVAFLEWDLFRTESPRTSHMKQDRNTGTPFRPLYRIGPTPYICATYDSDSLPAPIRFLHTLPNLHHLEICIPLKPVKDRSLIRVRQFYDMYSLTKITSLESVTLFLGTERCLLGKTHTQLMGMDEERRQKPIYKQMIVAYEDAWGMESRPDKWFRRRKTTVNVRVLFGQHAARFRGEVSGCLGRKSARREREEERPASFYTSLYERHES</sequence>
<evidence type="ECO:0000313" key="2">
    <source>
        <dbReference type="Proteomes" id="UP000799424"/>
    </source>
</evidence>
<gene>
    <name evidence="1" type="ORF">CC86DRAFT_402958</name>
</gene>
<dbReference type="EMBL" id="MU006220">
    <property type="protein sequence ID" value="KAF2829609.1"/>
    <property type="molecule type" value="Genomic_DNA"/>
</dbReference>
<accession>A0A6A7AA75</accession>
<evidence type="ECO:0000313" key="1">
    <source>
        <dbReference type="EMBL" id="KAF2829609.1"/>
    </source>
</evidence>
<name>A0A6A7AA75_9PLEO</name>
<dbReference type="AlphaFoldDB" id="A0A6A7AA75"/>
<organism evidence="1 2">
    <name type="scientific">Ophiobolus disseminans</name>
    <dbReference type="NCBI Taxonomy" id="1469910"/>
    <lineage>
        <taxon>Eukaryota</taxon>
        <taxon>Fungi</taxon>
        <taxon>Dikarya</taxon>
        <taxon>Ascomycota</taxon>
        <taxon>Pezizomycotina</taxon>
        <taxon>Dothideomycetes</taxon>
        <taxon>Pleosporomycetidae</taxon>
        <taxon>Pleosporales</taxon>
        <taxon>Pleosporineae</taxon>
        <taxon>Phaeosphaeriaceae</taxon>
        <taxon>Ophiobolus</taxon>
    </lineage>
</organism>
<proteinExistence type="predicted"/>
<dbReference type="Proteomes" id="UP000799424">
    <property type="component" value="Unassembled WGS sequence"/>
</dbReference>
<dbReference type="OrthoDB" id="3711896at2759"/>
<keyword evidence="2" id="KW-1185">Reference proteome</keyword>
<reference evidence="1" key="1">
    <citation type="journal article" date="2020" name="Stud. Mycol.">
        <title>101 Dothideomycetes genomes: a test case for predicting lifestyles and emergence of pathogens.</title>
        <authorList>
            <person name="Haridas S."/>
            <person name="Albert R."/>
            <person name="Binder M."/>
            <person name="Bloem J."/>
            <person name="Labutti K."/>
            <person name="Salamov A."/>
            <person name="Andreopoulos B."/>
            <person name="Baker S."/>
            <person name="Barry K."/>
            <person name="Bills G."/>
            <person name="Bluhm B."/>
            <person name="Cannon C."/>
            <person name="Castanera R."/>
            <person name="Culley D."/>
            <person name="Daum C."/>
            <person name="Ezra D."/>
            <person name="Gonzalez J."/>
            <person name="Henrissat B."/>
            <person name="Kuo A."/>
            <person name="Liang C."/>
            <person name="Lipzen A."/>
            <person name="Lutzoni F."/>
            <person name="Magnuson J."/>
            <person name="Mondo S."/>
            <person name="Nolan M."/>
            <person name="Ohm R."/>
            <person name="Pangilinan J."/>
            <person name="Park H.-J."/>
            <person name="Ramirez L."/>
            <person name="Alfaro M."/>
            <person name="Sun H."/>
            <person name="Tritt A."/>
            <person name="Yoshinaga Y."/>
            <person name="Zwiers L.-H."/>
            <person name="Turgeon B."/>
            <person name="Goodwin S."/>
            <person name="Spatafora J."/>
            <person name="Crous P."/>
            <person name="Grigoriev I."/>
        </authorList>
    </citation>
    <scope>NUCLEOTIDE SEQUENCE</scope>
    <source>
        <strain evidence="1">CBS 113818</strain>
    </source>
</reference>